<evidence type="ECO:0000256" key="2">
    <source>
        <dbReference type="ARBA" id="ARBA00022692"/>
    </source>
</evidence>
<dbReference type="Pfam" id="PF06305">
    <property type="entry name" value="LapA_dom"/>
    <property type="match status" value="1"/>
</dbReference>
<organism evidence="7 8">
    <name type="scientific">Pseudobowmanella zhangzhouensis</name>
    <dbReference type="NCBI Taxonomy" id="1537679"/>
    <lineage>
        <taxon>Bacteria</taxon>
        <taxon>Pseudomonadati</taxon>
        <taxon>Pseudomonadota</taxon>
        <taxon>Gammaproteobacteria</taxon>
        <taxon>Alteromonadales</taxon>
        <taxon>Alteromonadaceae</taxon>
    </lineage>
</organism>
<sequence>MKKLLIFLIFLFVMLVAVAVGAQNDQWIQVNYIIASSQMHVATLMALSIGLGFILALSLSGLVMLRLSWHNKHLQRRLKRLSHANEQK</sequence>
<gene>
    <name evidence="7" type="ORF">ACFP85_07700</name>
</gene>
<protein>
    <submittedName>
        <fullName evidence="7">LapA family protein</fullName>
    </submittedName>
</protein>
<evidence type="ECO:0000256" key="3">
    <source>
        <dbReference type="ARBA" id="ARBA00022989"/>
    </source>
</evidence>
<comment type="caution">
    <text evidence="7">The sequence shown here is derived from an EMBL/GenBank/DDBJ whole genome shotgun (WGS) entry which is preliminary data.</text>
</comment>
<evidence type="ECO:0000256" key="4">
    <source>
        <dbReference type="ARBA" id="ARBA00023136"/>
    </source>
</evidence>
<evidence type="ECO:0000313" key="7">
    <source>
        <dbReference type="EMBL" id="MFC6440029.1"/>
    </source>
</evidence>
<evidence type="ECO:0000256" key="5">
    <source>
        <dbReference type="SAM" id="Phobius"/>
    </source>
</evidence>
<dbReference type="Proteomes" id="UP001596364">
    <property type="component" value="Unassembled WGS sequence"/>
</dbReference>
<dbReference type="EMBL" id="JBHSUS010000001">
    <property type="protein sequence ID" value="MFC6440029.1"/>
    <property type="molecule type" value="Genomic_DNA"/>
</dbReference>
<proteinExistence type="predicted"/>
<evidence type="ECO:0000256" key="1">
    <source>
        <dbReference type="ARBA" id="ARBA00022475"/>
    </source>
</evidence>
<reference evidence="8" key="1">
    <citation type="journal article" date="2019" name="Int. J. Syst. Evol. Microbiol.">
        <title>The Global Catalogue of Microorganisms (GCM) 10K type strain sequencing project: providing services to taxonomists for standard genome sequencing and annotation.</title>
        <authorList>
            <consortium name="The Broad Institute Genomics Platform"/>
            <consortium name="The Broad Institute Genome Sequencing Center for Infectious Disease"/>
            <person name="Wu L."/>
            <person name="Ma J."/>
        </authorList>
    </citation>
    <scope>NUCLEOTIDE SEQUENCE [LARGE SCALE GENOMIC DNA]</scope>
    <source>
        <strain evidence="8">CGMCC 1.16031</strain>
    </source>
</reference>
<feature type="domain" description="Lipopolysaccharide assembly protein A" evidence="6">
    <location>
        <begin position="23"/>
        <end position="82"/>
    </location>
</feature>
<evidence type="ECO:0000259" key="6">
    <source>
        <dbReference type="Pfam" id="PF06305"/>
    </source>
</evidence>
<evidence type="ECO:0000313" key="8">
    <source>
        <dbReference type="Proteomes" id="UP001596364"/>
    </source>
</evidence>
<feature type="transmembrane region" description="Helical" evidence="5">
    <location>
        <begin position="45"/>
        <end position="69"/>
    </location>
</feature>
<dbReference type="RefSeq" id="WP_131256908.1">
    <property type="nucleotide sequence ID" value="NZ_JBHSUS010000001.1"/>
</dbReference>
<accession>A0ABW1XN05</accession>
<keyword evidence="2 5" id="KW-0812">Transmembrane</keyword>
<keyword evidence="8" id="KW-1185">Reference proteome</keyword>
<name>A0ABW1XN05_9ALTE</name>
<keyword evidence="3 5" id="KW-1133">Transmembrane helix</keyword>
<dbReference type="InterPro" id="IPR010445">
    <property type="entry name" value="LapA_dom"/>
</dbReference>
<keyword evidence="4 5" id="KW-0472">Membrane</keyword>
<keyword evidence="1" id="KW-1003">Cell membrane</keyword>